<evidence type="ECO:0000256" key="3">
    <source>
        <dbReference type="ARBA" id="ARBA00023211"/>
    </source>
</evidence>
<dbReference type="GO" id="GO:0006015">
    <property type="term" value="P:5-phosphoribose 1-diphosphate biosynthetic process"/>
    <property type="evidence" value="ECO:0007669"/>
    <property type="project" value="UniProtKB-UniPathway"/>
</dbReference>
<protein>
    <recommendedName>
        <fullName evidence="5 6">Phosphopentomutase</fullName>
        <ecNumber evidence="5 6">5.4.2.7</ecNumber>
    </recommendedName>
    <alternativeName>
        <fullName evidence="5">Phosphodeoxyribomutase</fullName>
    </alternativeName>
</protein>
<comment type="catalytic activity">
    <reaction evidence="5">
        <text>2-deoxy-alpha-D-ribose 1-phosphate = 2-deoxy-D-ribose 5-phosphate</text>
        <dbReference type="Rhea" id="RHEA:27658"/>
        <dbReference type="ChEBI" id="CHEBI:57259"/>
        <dbReference type="ChEBI" id="CHEBI:62877"/>
        <dbReference type="EC" id="5.4.2.7"/>
    </reaction>
</comment>
<comment type="subcellular location">
    <subcellularLocation>
        <location evidence="5">Cytoplasm</location>
    </subcellularLocation>
</comment>
<dbReference type="PIRSF" id="PIRSF001491">
    <property type="entry name" value="Ppentomutase"/>
    <property type="match status" value="1"/>
</dbReference>
<dbReference type="Gene3D" id="3.40.720.10">
    <property type="entry name" value="Alkaline Phosphatase, subunit A"/>
    <property type="match status" value="1"/>
</dbReference>
<dbReference type="CDD" id="cd16009">
    <property type="entry name" value="PPM"/>
    <property type="match status" value="1"/>
</dbReference>
<dbReference type="InterPro" id="IPR006124">
    <property type="entry name" value="Metalloenzyme"/>
</dbReference>
<feature type="binding site" evidence="5">
    <location>
        <position position="340"/>
    </location>
    <ligand>
        <name>Mn(2+)</name>
        <dbReference type="ChEBI" id="CHEBI:29035"/>
        <label>2</label>
    </ligand>
</feature>
<dbReference type="GO" id="GO:0000287">
    <property type="term" value="F:magnesium ion binding"/>
    <property type="evidence" value="ECO:0007669"/>
    <property type="project" value="UniProtKB-UniRule"/>
</dbReference>
<dbReference type="GO" id="GO:0043094">
    <property type="term" value="P:metabolic compound salvage"/>
    <property type="evidence" value="ECO:0007669"/>
    <property type="project" value="UniProtKB-UniRule"/>
</dbReference>
<evidence type="ECO:0000259" key="7">
    <source>
        <dbReference type="Pfam" id="PF01676"/>
    </source>
</evidence>
<dbReference type="AlphaFoldDB" id="A0A1Y4QKH8"/>
<evidence type="ECO:0000256" key="6">
    <source>
        <dbReference type="NCBIfam" id="TIGR01696"/>
    </source>
</evidence>
<dbReference type="NCBIfam" id="TIGR01696">
    <property type="entry name" value="deoB"/>
    <property type="match status" value="1"/>
</dbReference>
<evidence type="ECO:0000313" key="9">
    <source>
        <dbReference type="Proteomes" id="UP000196258"/>
    </source>
</evidence>
<dbReference type="GO" id="GO:0030145">
    <property type="term" value="F:manganese ion binding"/>
    <property type="evidence" value="ECO:0007669"/>
    <property type="project" value="UniProtKB-UniRule"/>
</dbReference>
<comment type="similarity">
    <text evidence="1 5">Belongs to the phosphopentomutase family.</text>
</comment>
<dbReference type="SUPFAM" id="SSF143856">
    <property type="entry name" value="DeoB insert domain-like"/>
    <property type="match status" value="1"/>
</dbReference>
<proteinExistence type="inferred from homology"/>
<dbReference type="Pfam" id="PF01676">
    <property type="entry name" value="Metalloenzyme"/>
    <property type="match status" value="1"/>
</dbReference>
<dbReference type="Proteomes" id="UP000196258">
    <property type="component" value="Unassembled WGS sequence"/>
</dbReference>
<feature type="binding site" evidence="5">
    <location>
        <position position="292"/>
    </location>
    <ligand>
        <name>Mn(2+)</name>
        <dbReference type="ChEBI" id="CHEBI:29035"/>
        <label>2</label>
    </ligand>
</feature>
<feature type="binding site" evidence="5">
    <location>
        <position position="328"/>
    </location>
    <ligand>
        <name>Mn(2+)</name>
        <dbReference type="ChEBI" id="CHEBI:29035"/>
        <label>1</label>
    </ligand>
</feature>
<evidence type="ECO:0000313" key="8">
    <source>
        <dbReference type="EMBL" id="OUQ05737.1"/>
    </source>
</evidence>
<feature type="binding site" evidence="5">
    <location>
        <position position="12"/>
    </location>
    <ligand>
        <name>Mn(2+)</name>
        <dbReference type="ChEBI" id="CHEBI:29035"/>
        <label>1</label>
    </ligand>
</feature>
<dbReference type="InterPro" id="IPR010045">
    <property type="entry name" value="DeoB"/>
</dbReference>
<feature type="binding site" evidence="5">
    <location>
        <position position="287"/>
    </location>
    <ligand>
        <name>Mn(2+)</name>
        <dbReference type="ChEBI" id="CHEBI:29035"/>
        <label>2</label>
    </ligand>
</feature>
<dbReference type="GO" id="GO:0005829">
    <property type="term" value="C:cytosol"/>
    <property type="evidence" value="ECO:0007669"/>
    <property type="project" value="TreeGrafter"/>
</dbReference>
<dbReference type="EC" id="5.4.2.7" evidence="5 6"/>
<dbReference type="EMBL" id="NFLB01000004">
    <property type="protein sequence ID" value="OUQ05737.1"/>
    <property type="molecule type" value="Genomic_DNA"/>
</dbReference>
<dbReference type="GO" id="GO:0009117">
    <property type="term" value="P:nucleotide metabolic process"/>
    <property type="evidence" value="ECO:0007669"/>
    <property type="project" value="UniProtKB-UniRule"/>
</dbReference>
<feature type="binding site" evidence="5">
    <location>
        <position position="329"/>
    </location>
    <ligand>
        <name>Mn(2+)</name>
        <dbReference type="ChEBI" id="CHEBI:29035"/>
        <label>1</label>
    </ligand>
</feature>
<dbReference type="InterPro" id="IPR024052">
    <property type="entry name" value="Phosphopentomutase_DeoB_cap_sf"/>
</dbReference>
<comment type="cofactor">
    <cofactor evidence="5">
        <name>Mn(2+)</name>
        <dbReference type="ChEBI" id="CHEBI:29035"/>
    </cofactor>
    <text evidence="5">Binds 2 manganese ions.</text>
</comment>
<organism evidence="8 9">
    <name type="scientific">Thomasclavelia spiroformis</name>
    <dbReference type="NCBI Taxonomy" id="29348"/>
    <lineage>
        <taxon>Bacteria</taxon>
        <taxon>Bacillati</taxon>
        <taxon>Bacillota</taxon>
        <taxon>Erysipelotrichia</taxon>
        <taxon>Erysipelotrichales</taxon>
        <taxon>Coprobacillaceae</taxon>
        <taxon>Thomasclavelia</taxon>
    </lineage>
</organism>
<dbReference type="HAMAP" id="MF_00740">
    <property type="entry name" value="Phosphopentomut"/>
    <property type="match status" value="1"/>
</dbReference>
<keyword evidence="3 5" id="KW-0464">Manganese</keyword>
<dbReference type="UniPathway" id="UPA00087">
    <property type="reaction ID" value="UER00173"/>
</dbReference>
<evidence type="ECO:0000256" key="4">
    <source>
        <dbReference type="ARBA" id="ARBA00023235"/>
    </source>
</evidence>
<comment type="caution">
    <text evidence="8">The sequence shown here is derived from an EMBL/GenBank/DDBJ whole genome shotgun (WGS) entry which is preliminary data.</text>
</comment>
<dbReference type="InterPro" id="IPR017850">
    <property type="entry name" value="Alkaline_phosphatase_core_sf"/>
</dbReference>
<evidence type="ECO:0000256" key="2">
    <source>
        <dbReference type="ARBA" id="ARBA00022723"/>
    </source>
</evidence>
<dbReference type="GO" id="GO:0008973">
    <property type="term" value="F:phosphopentomutase activity"/>
    <property type="evidence" value="ECO:0007669"/>
    <property type="project" value="UniProtKB-UniRule"/>
</dbReference>
<dbReference type="SUPFAM" id="SSF53649">
    <property type="entry name" value="Alkaline phosphatase-like"/>
    <property type="match status" value="1"/>
</dbReference>
<comment type="catalytic activity">
    <reaction evidence="5">
        <text>alpha-D-ribose 1-phosphate = D-ribose 5-phosphate</text>
        <dbReference type="Rhea" id="RHEA:18793"/>
        <dbReference type="ChEBI" id="CHEBI:57720"/>
        <dbReference type="ChEBI" id="CHEBI:78346"/>
        <dbReference type="EC" id="5.4.2.7"/>
    </reaction>
</comment>
<feature type="domain" description="Metalloenzyme" evidence="7">
    <location>
        <begin position="4"/>
        <end position="380"/>
    </location>
</feature>
<dbReference type="PANTHER" id="PTHR21110">
    <property type="entry name" value="PHOSPHOPENTOMUTASE"/>
    <property type="match status" value="1"/>
</dbReference>
<gene>
    <name evidence="5" type="primary">deoB</name>
    <name evidence="8" type="ORF">B5E91_04805</name>
</gene>
<name>A0A1Y4QKH8_9FIRM</name>
<dbReference type="PANTHER" id="PTHR21110:SF0">
    <property type="entry name" value="PHOSPHOPENTOMUTASE"/>
    <property type="match status" value="1"/>
</dbReference>
<keyword evidence="5" id="KW-0963">Cytoplasm</keyword>
<dbReference type="NCBIfam" id="NF003766">
    <property type="entry name" value="PRK05362.1"/>
    <property type="match status" value="1"/>
</dbReference>
<evidence type="ECO:0000256" key="5">
    <source>
        <dbReference type="HAMAP-Rule" id="MF_00740"/>
    </source>
</evidence>
<dbReference type="GO" id="GO:0006018">
    <property type="term" value="P:2-deoxyribose 1-phosphate catabolic process"/>
    <property type="evidence" value="ECO:0007669"/>
    <property type="project" value="UniProtKB-UniRule"/>
</dbReference>
<accession>A0A1Y4QKH8</accession>
<comment type="function">
    <text evidence="5">Isomerase that catalyzes the conversion of deoxy-ribose 1-phosphate (dRib-1-P) and ribose 1-phosphate (Rib-1-P) to deoxy-ribose 5-phosphate (dRib-5-P) and ribose 5-phosphate (Rib-5-P), respectively.</text>
</comment>
<comment type="pathway">
    <text evidence="5">Carbohydrate degradation; 2-deoxy-D-ribose 1-phosphate degradation; D-glyceraldehyde 3-phosphate and acetaldehyde from 2-deoxy-alpha-D-ribose 1-phosphate: step 1/2.</text>
</comment>
<reference evidence="9" key="1">
    <citation type="submission" date="2017-04" db="EMBL/GenBank/DDBJ databases">
        <title>Function of individual gut microbiota members based on whole genome sequencing of pure cultures obtained from chicken caecum.</title>
        <authorList>
            <person name="Medvecky M."/>
            <person name="Cejkova D."/>
            <person name="Polansky O."/>
            <person name="Karasova D."/>
            <person name="Kubasova T."/>
            <person name="Cizek A."/>
            <person name="Rychlik I."/>
        </authorList>
    </citation>
    <scope>NUCLEOTIDE SEQUENCE [LARGE SCALE GENOMIC DNA]</scope>
    <source>
        <strain evidence="9">An149</strain>
    </source>
</reference>
<dbReference type="RefSeq" id="WP_087255679.1">
    <property type="nucleotide sequence ID" value="NZ_CAUFBS010000002.1"/>
</dbReference>
<evidence type="ECO:0000256" key="1">
    <source>
        <dbReference type="ARBA" id="ARBA00010373"/>
    </source>
</evidence>
<sequence>MKYKRIFLLICDSLGIGNGQDASSYDDEGANTLKHICDACNGLDIPNLEGLGLGNLGDFEGIYPLRSQLGYTLKLNELSSGKDTITGHFEMMGIHTKKPLITFTKTGFPDEFIKLFEAKTGRKCVGNKAASGTKIIEEYANHQEKTGDWIVYTSADSVFQIAANENIIPLQELYAACKIARELTMDPRWKVGRVIARPFIKNKDGSYTRTSSRHDFALKPPAITVLDNLKNNNYDVIGIGKIADIFANQGITKDIKTTNNNDTMNKTIEIAKTDFNGLCFVNLVDFDSIYGHRRDPIGYGKAIKEFDLQLEELMKYLKPDDLLMISSDHGNDPTFKGTDHTREQVPLIIYSKELIKPKQLPEMDSFAVIGATIADNFEVELPEIGNSILDKII</sequence>
<dbReference type="Gene3D" id="3.30.70.1250">
    <property type="entry name" value="Phosphopentomutase"/>
    <property type="match status" value="1"/>
</dbReference>
<keyword evidence="2 5" id="KW-0479">Metal-binding</keyword>
<keyword evidence="4 5" id="KW-0413">Isomerase</keyword>